<evidence type="ECO:0000256" key="2">
    <source>
        <dbReference type="SAM" id="SignalP"/>
    </source>
</evidence>
<reference evidence="3 4" key="1">
    <citation type="journal article" date="2015" name="Front. Microbiol.">
        <title>Genome sequence of the plant growth promoting endophytic yeast Rhodotorula graminis WP1.</title>
        <authorList>
            <person name="Firrincieli A."/>
            <person name="Otillar R."/>
            <person name="Salamov A."/>
            <person name="Schmutz J."/>
            <person name="Khan Z."/>
            <person name="Redman R.S."/>
            <person name="Fleck N.D."/>
            <person name="Lindquist E."/>
            <person name="Grigoriev I.V."/>
            <person name="Doty S.L."/>
        </authorList>
    </citation>
    <scope>NUCLEOTIDE SEQUENCE [LARGE SCALE GENOMIC DNA]</scope>
    <source>
        <strain evidence="3 4">WP1</strain>
    </source>
</reference>
<gene>
    <name evidence="3" type="ORF">RHOBADRAFT_45377</name>
</gene>
<protein>
    <submittedName>
        <fullName evidence="3">Uncharacterized protein</fullName>
    </submittedName>
</protein>
<feature type="compositionally biased region" description="Low complexity" evidence="1">
    <location>
        <begin position="348"/>
        <end position="357"/>
    </location>
</feature>
<feature type="chain" id="PRO_5006156802" evidence="2">
    <location>
        <begin position="24"/>
        <end position="405"/>
    </location>
</feature>
<dbReference type="Proteomes" id="UP000053890">
    <property type="component" value="Unassembled WGS sequence"/>
</dbReference>
<sequence>MHDAAHLLACLSLIFEWLEEASSGPQAEHDRQSLQNSRAKFEEVWPDYLPTEREEVVEQLLIRLCRSYCMGFVNTNTSAYSHINSLVQAGHAPSDSLSPRASANAALKIKLEVTKIVVVFYAKVDEPVTNGERAARAIKWAAGLVGPSGITAAKLARLGQAGALIVTGMLAEIARRAEAAGRQHASLPNVEVPLPSADGLIKQAQMRTQLASSRFDHYVRLLRATGLLYSVDNGSNMTAAADKLTESTFMSSHVRLVETADLDFARVLKPEQRQRVVDHARDVVYQVCADFHDACRTFLRDCPQALVSGRPLPPAPTLPAAETVLSNLTRPFYIPHAFEPPSRPPSVRRPLAPAPRLNSHQPKHRAAHRVRHPHVWRPYSLAHSSLQDGADGRATGWASREPFLA</sequence>
<dbReference type="EMBL" id="KQ474081">
    <property type="protein sequence ID" value="KPV74081.1"/>
    <property type="molecule type" value="Genomic_DNA"/>
</dbReference>
<keyword evidence="4" id="KW-1185">Reference proteome</keyword>
<name>A0A0P9F2P8_RHOGW</name>
<feature type="signal peptide" evidence="2">
    <location>
        <begin position="1"/>
        <end position="23"/>
    </location>
</feature>
<evidence type="ECO:0000256" key="1">
    <source>
        <dbReference type="SAM" id="MobiDB-lite"/>
    </source>
</evidence>
<evidence type="ECO:0000313" key="3">
    <source>
        <dbReference type="EMBL" id="KPV74081.1"/>
    </source>
</evidence>
<dbReference type="OrthoDB" id="10632134at2759"/>
<dbReference type="AlphaFoldDB" id="A0A0P9F2P8"/>
<dbReference type="RefSeq" id="XP_018270130.1">
    <property type="nucleotide sequence ID" value="XM_018414597.1"/>
</dbReference>
<organism evidence="3 4">
    <name type="scientific">Rhodotorula graminis (strain WP1)</name>
    <dbReference type="NCBI Taxonomy" id="578459"/>
    <lineage>
        <taxon>Eukaryota</taxon>
        <taxon>Fungi</taxon>
        <taxon>Dikarya</taxon>
        <taxon>Basidiomycota</taxon>
        <taxon>Pucciniomycotina</taxon>
        <taxon>Microbotryomycetes</taxon>
        <taxon>Sporidiobolales</taxon>
        <taxon>Sporidiobolaceae</taxon>
        <taxon>Rhodotorula</taxon>
    </lineage>
</organism>
<keyword evidence="2" id="KW-0732">Signal</keyword>
<dbReference type="GeneID" id="28975045"/>
<evidence type="ECO:0000313" key="4">
    <source>
        <dbReference type="Proteomes" id="UP000053890"/>
    </source>
</evidence>
<feature type="region of interest" description="Disordered" evidence="1">
    <location>
        <begin position="337"/>
        <end position="369"/>
    </location>
</feature>
<accession>A0A0P9F2P8</accession>
<proteinExistence type="predicted"/>